<dbReference type="InterPro" id="IPR043826">
    <property type="entry name" value="DUF5803"/>
</dbReference>
<dbReference type="Proteomes" id="UP000292580">
    <property type="component" value="Unassembled WGS sequence"/>
</dbReference>
<keyword evidence="3" id="KW-1185">Reference proteome</keyword>
<feature type="transmembrane region" description="Helical" evidence="1">
    <location>
        <begin position="144"/>
        <end position="165"/>
    </location>
</feature>
<keyword evidence="1" id="KW-0812">Transmembrane</keyword>
<comment type="caution">
    <text evidence="2">The sequence shown here is derived from an EMBL/GenBank/DDBJ whole genome shotgun (WGS) entry which is preliminary data.</text>
</comment>
<protein>
    <submittedName>
        <fullName evidence="2">Uncharacterized protein</fullName>
    </submittedName>
</protein>
<reference evidence="2 3" key="1">
    <citation type="submission" date="2017-11" db="EMBL/GenBank/DDBJ databases">
        <title>Isolation and Characterization of Methanofollis Species from Methane Seep Offshore SW Taiwan.</title>
        <authorList>
            <person name="Teng N.-H."/>
            <person name="Lai M.-C."/>
            <person name="Chen S.-C."/>
        </authorList>
    </citation>
    <scope>NUCLEOTIDE SEQUENCE [LARGE SCALE GENOMIC DNA]</scope>
    <source>
        <strain evidence="2 3">FWC-SCC2</strain>
    </source>
</reference>
<dbReference type="AlphaFoldDB" id="A0A483CSX7"/>
<proteinExistence type="predicted"/>
<evidence type="ECO:0000313" key="2">
    <source>
        <dbReference type="EMBL" id="TAJ44215.1"/>
    </source>
</evidence>
<evidence type="ECO:0000313" key="3">
    <source>
        <dbReference type="Proteomes" id="UP000292580"/>
    </source>
</evidence>
<organism evidence="2 3">
    <name type="scientific">Methanofollis fontis</name>
    <dbReference type="NCBI Taxonomy" id="2052832"/>
    <lineage>
        <taxon>Archaea</taxon>
        <taxon>Methanobacteriati</taxon>
        <taxon>Methanobacteriota</taxon>
        <taxon>Stenosarchaea group</taxon>
        <taxon>Methanomicrobia</taxon>
        <taxon>Methanomicrobiales</taxon>
        <taxon>Methanomicrobiaceae</taxon>
        <taxon>Methanofollis</taxon>
    </lineage>
</organism>
<keyword evidence="1" id="KW-1133">Transmembrane helix</keyword>
<dbReference type="EMBL" id="PGCL01000003">
    <property type="protein sequence ID" value="TAJ44215.1"/>
    <property type="molecule type" value="Genomic_DNA"/>
</dbReference>
<gene>
    <name evidence="2" type="ORF">CUJ86_09335</name>
</gene>
<name>A0A483CSX7_9EURY</name>
<sequence length="171" mass="19022">MTVLPAGDAYAGEVNLSDADTYTFWEPGVLGEKIPLQTTNVSVSGDCGENCSFSWQDRNTIAFSEGNVSIRYEAPIRQKNLQLLFEEPSSITINLPGEFDVSNPLLGRVSDGGEIAEENGTTIIHYEDTRFAEVRFYDPGQERLLLIFGSIWLTVAVVLLVPYLLMRRRQG</sequence>
<evidence type="ECO:0000256" key="1">
    <source>
        <dbReference type="SAM" id="Phobius"/>
    </source>
</evidence>
<keyword evidence="1" id="KW-0472">Membrane</keyword>
<dbReference type="Pfam" id="PF19119">
    <property type="entry name" value="DUF5803"/>
    <property type="match status" value="1"/>
</dbReference>
<accession>A0A483CSX7</accession>